<dbReference type="CDD" id="cd02209">
    <property type="entry name" value="cupin_XRE_C"/>
    <property type="match status" value="1"/>
</dbReference>
<dbReference type="SUPFAM" id="SSF51182">
    <property type="entry name" value="RmlC-like cupins"/>
    <property type="match status" value="1"/>
</dbReference>
<gene>
    <name evidence="3" type="ORF">AKG95_19485</name>
</gene>
<evidence type="ECO:0000256" key="1">
    <source>
        <dbReference type="ARBA" id="ARBA00023125"/>
    </source>
</evidence>
<dbReference type="InterPro" id="IPR011051">
    <property type="entry name" value="RmlC_Cupin_sf"/>
</dbReference>
<dbReference type="RefSeq" id="WP_071078798.1">
    <property type="nucleotide sequence ID" value="NZ_LFKP01000010.1"/>
</dbReference>
<dbReference type="Gene3D" id="1.10.260.40">
    <property type="entry name" value="lambda repressor-like DNA-binding domains"/>
    <property type="match status" value="1"/>
</dbReference>
<dbReference type="Pfam" id="PF01381">
    <property type="entry name" value="HTH_3"/>
    <property type="match status" value="1"/>
</dbReference>
<dbReference type="PANTHER" id="PTHR46797:SF1">
    <property type="entry name" value="METHYLPHOSPHONATE SYNTHASE"/>
    <property type="match status" value="1"/>
</dbReference>
<protein>
    <submittedName>
        <fullName evidence="3">DNA-binding protein</fullName>
    </submittedName>
</protein>
<evidence type="ECO:0000259" key="2">
    <source>
        <dbReference type="PROSITE" id="PS50943"/>
    </source>
</evidence>
<dbReference type="SMART" id="SM00530">
    <property type="entry name" value="HTH_XRE"/>
    <property type="match status" value="1"/>
</dbReference>
<keyword evidence="1 3" id="KW-0238">DNA-binding</keyword>
<dbReference type="PROSITE" id="PS50943">
    <property type="entry name" value="HTH_CROC1"/>
    <property type="match status" value="1"/>
</dbReference>
<dbReference type="InterPro" id="IPR010982">
    <property type="entry name" value="Lambda_DNA-bd_dom_sf"/>
</dbReference>
<proteinExistence type="predicted"/>
<dbReference type="InterPro" id="IPR050807">
    <property type="entry name" value="TransReg_Diox_bact_type"/>
</dbReference>
<reference evidence="3 4" key="1">
    <citation type="submission" date="2015-06" db="EMBL/GenBank/DDBJ databases">
        <title>Draft genome sequencing of a biphenyl-degrading bacterium, Janthinobacterium lividum MEG1.</title>
        <authorList>
            <person name="Shimodaira J."/>
            <person name="Hatta T."/>
        </authorList>
    </citation>
    <scope>NUCLEOTIDE SEQUENCE [LARGE SCALE GENOMIC DNA]</scope>
    <source>
        <strain evidence="3 4">MEG1</strain>
    </source>
</reference>
<dbReference type="InterPro" id="IPR014710">
    <property type="entry name" value="RmlC-like_jellyroll"/>
</dbReference>
<evidence type="ECO:0000313" key="3">
    <source>
        <dbReference type="EMBL" id="OHV95585.1"/>
    </source>
</evidence>
<dbReference type="AlphaFoldDB" id="A0A1S1U569"/>
<dbReference type="GO" id="GO:0005829">
    <property type="term" value="C:cytosol"/>
    <property type="evidence" value="ECO:0007669"/>
    <property type="project" value="TreeGrafter"/>
</dbReference>
<comment type="caution">
    <text evidence="3">The sequence shown here is derived from an EMBL/GenBank/DDBJ whole genome shotgun (WGS) entry which is preliminary data.</text>
</comment>
<dbReference type="CDD" id="cd00093">
    <property type="entry name" value="HTH_XRE"/>
    <property type="match status" value="1"/>
</dbReference>
<dbReference type="InterPro" id="IPR001387">
    <property type="entry name" value="Cro/C1-type_HTH"/>
</dbReference>
<accession>A0A1S1U569</accession>
<dbReference type="GO" id="GO:0003677">
    <property type="term" value="F:DNA binding"/>
    <property type="evidence" value="ECO:0007669"/>
    <property type="project" value="UniProtKB-KW"/>
</dbReference>
<evidence type="ECO:0000313" key="4">
    <source>
        <dbReference type="Proteomes" id="UP000179840"/>
    </source>
</evidence>
<dbReference type="Pfam" id="PF07883">
    <property type="entry name" value="Cupin_2"/>
    <property type="match status" value="1"/>
</dbReference>
<dbReference type="SUPFAM" id="SSF47413">
    <property type="entry name" value="lambda repressor-like DNA-binding domains"/>
    <property type="match status" value="1"/>
</dbReference>
<dbReference type="Proteomes" id="UP000179840">
    <property type="component" value="Unassembled WGS sequence"/>
</dbReference>
<dbReference type="EMBL" id="LFKP01000010">
    <property type="protein sequence ID" value="OHV95585.1"/>
    <property type="molecule type" value="Genomic_DNA"/>
</dbReference>
<sequence>MAMRLKLLRKHKGWTLEQLAEKSGLTKSYLSKVERGLSVPSIAVALKLSHAMQVDVEQLFSDSHQQAAVTITRAGDPGSAGAMPPLPHFASIAAGVAPKKMLPFMVYPAPDFVASAFKEHAGEEFLFVHQGTIEIEFPQETVQLQTGDSVYFNALIPHRTRSIGAQQAQLLVIVSNDEDAAA</sequence>
<dbReference type="Gene3D" id="2.60.120.10">
    <property type="entry name" value="Jelly Rolls"/>
    <property type="match status" value="1"/>
</dbReference>
<organism evidence="3 4">
    <name type="scientific">Janthinobacterium lividum</name>
    <dbReference type="NCBI Taxonomy" id="29581"/>
    <lineage>
        <taxon>Bacteria</taxon>
        <taxon>Pseudomonadati</taxon>
        <taxon>Pseudomonadota</taxon>
        <taxon>Betaproteobacteria</taxon>
        <taxon>Burkholderiales</taxon>
        <taxon>Oxalobacteraceae</taxon>
        <taxon>Janthinobacterium</taxon>
    </lineage>
</organism>
<dbReference type="PANTHER" id="PTHR46797">
    <property type="entry name" value="HTH-TYPE TRANSCRIPTIONAL REGULATOR"/>
    <property type="match status" value="1"/>
</dbReference>
<name>A0A1S1U569_9BURK</name>
<feature type="domain" description="HTH cro/C1-type" evidence="2">
    <location>
        <begin position="5"/>
        <end position="59"/>
    </location>
</feature>
<dbReference type="InterPro" id="IPR013096">
    <property type="entry name" value="Cupin_2"/>
</dbReference>
<dbReference type="GO" id="GO:0003700">
    <property type="term" value="F:DNA-binding transcription factor activity"/>
    <property type="evidence" value="ECO:0007669"/>
    <property type="project" value="TreeGrafter"/>
</dbReference>